<evidence type="ECO:0000313" key="3">
    <source>
        <dbReference type="Proteomes" id="UP001318860"/>
    </source>
</evidence>
<evidence type="ECO:0000313" key="2">
    <source>
        <dbReference type="EMBL" id="KAK6121976.1"/>
    </source>
</evidence>
<organism evidence="2 3">
    <name type="scientific">Rehmannia glutinosa</name>
    <name type="common">Chinese foxglove</name>
    <dbReference type="NCBI Taxonomy" id="99300"/>
    <lineage>
        <taxon>Eukaryota</taxon>
        <taxon>Viridiplantae</taxon>
        <taxon>Streptophyta</taxon>
        <taxon>Embryophyta</taxon>
        <taxon>Tracheophyta</taxon>
        <taxon>Spermatophyta</taxon>
        <taxon>Magnoliopsida</taxon>
        <taxon>eudicotyledons</taxon>
        <taxon>Gunneridae</taxon>
        <taxon>Pentapetalae</taxon>
        <taxon>asterids</taxon>
        <taxon>lamiids</taxon>
        <taxon>Lamiales</taxon>
        <taxon>Orobanchaceae</taxon>
        <taxon>Rehmannieae</taxon>
        <taxon>Rehmannia</taxon>
    </lineage>
</organism>
<proteinExistence type="predicted"/>
<dbReference type="Proteomes" id="UP001318860">
    <property type="component" value="Unassembled WGS sequence"/>
</dbReference>
<sequence length="268" mass="30218">MGDQRAIHTISGGPMYGGLARAKKAMLRSSRGFQHDTFHVGAYCMERPQEEIIFDEEDLSTGARGRTPSSSLCHLRSCGQLLGEESIGGHCNYPTTRPQSAEDPHPRGGDASSFIGKLSTLGHQDGEITVFNAPMQYNVIISRPSLNAFRAITSIYHQKLNFPTPEGIREERGDRSICQEYHHTTWKEEPQAWDLELWNELLTPMEVGLLQEEYYLKEPQEEEDSNAPKLKEEPKLETIEQIKLVALDPNDETRTVRLGIELEPDALK</sequence>
<gene>
    <name evidence="2" type="ORF">DH2020_044278</name>
</gene>
<comment type="caution">
    <text evidence="2">The sequence shown here is derived from an EMBL/GenBank/DDBJ whole genome shotgun (WGS) entry which is preliminary data.</text>
</comment>
<accession>A0ABR0UIZ1</accession>
<feature type="region of interest" description="Disordered" evidence="1">
    <location>
        <begin position="89"/>
        <end position="116"/>
    </location>
</feature>
<dbReference type="EMBL" id="JABTTQ020002815">
    <property type="protein sequence ID" value="KAK6121976.1"/>
    <property type="molecule type" value="Genomic_DNA"/>
</dbReference>
<evidence type="ECO:0000256" key="1">
    <source>
        <dbReference type="SAM" id="MobiDB-lite"/>
    </source>
</evidence>
<keyword evidence="3" id="KW-1185">Reference proteome</keyword>
<name>A0ABR0UIZ1_REHGL</name>
<reference evidence="2 3" key="1">
    <citation type="journal article" date="2021" name="Comput. Struct. Biotechnol. J.">
        <title>De novo genome assembly of the potent medicinal plant Rehmannia glutinosa using nanopore technology.</title>
        <authorList>
            <person name="Ma L."/>
            <person name="Dong C."/>
            <person name="Song C."/>
            <person name="Wang X."/>
            <person name="Zheng X."/>
            <person name="Niu Y."/>
            <person name="Chen S."/>
            <person name="Feng W."/>
        </authorList>
    </citation>
    <scope>NUCLEOTIDE SEQUENCE [LARGE SCALE GENOMIC DNA]</scope>
    <source>
        <strain evidence="2">DH-2019</strain>
    </source>
</reference>
<protein>
    <submittedName>
        <fullName evidence="2">Uncharacterized protein</fullName>
    </submittedName>
</protein>